<sequence>MTPNQNSGQPRMRGHSDLFHEQMKSYREGGDRQFESWKQAKAQINARLQQIDQRRQTLVAALQKRVQSIGNPETARQFQAILDQLQQQYAQGWNEMVRQANAGITSIQEAHTGFQLPSSEVFVTALTAERQAVEQLNGIVDVYWERAKGKQGELRQTNEGIRKETDQMLANYDVLLDKVYGDKAIRQAKQQVAAAKSALQAAKVNAADQGLPQLKKNRNKLDRERTTKQTALDAKKRALDTAKAKVQTETEAKAKLDALPVEIQKLEDDLKPVKDAADAAQLAVDQKRTEAVANNVDVAYLDPTKKVDDILIVRNQAADAEKAAVVGGPVLRAQEIAKIDAKLNKDIPLIRAFYEAKAELDGAKRKVTAAQKALTDALKKVTDEETALRIAPVPAKPWRERIAAATEARQKLLDKAQAKVTPLEDAVLPLEQEMDEKYTTPLQELDDQIQSLQDPVTQAQEAVRTAEQRVTNLRGVVVTPASPEQQKDFLGQSRTLLTQINKEGKYMRDHFSGEQAVESRTIDLVKRRTDVAAEIAERSTEEKDVRAALNYAKEEYRWLNKQADQHADRIAELLPIVRSLSQKYCEMLQQKTEASIGKSLDERWQPIQQELMALQEYQPVTGKARIEALKQRADQLVDERHAPLKLVTNTAIIECDGGSVTEDLLRHTLSAINREGVFLKKFGDRSNRFAYLREQHAKFTQQLAEKRGEQLRGEATRVANTGTMGGKRSIDTIRDLIDTERGMGEGTNARSRQDVETLKQAQLEPLAQETDRVLIPAINNPDRSAKMRALTTLLEEVQVLFTHFLDRSADRIAQLRAVAETLLKQIAEQSDTAAERATADGATDRHFREGYSLLAQERSFLTNNSALVRLVPNRLATLQSTENALDKRLIDKAQAAEQRALETKTVADLDAADQFLRLMGERVPFIAPEQRVIITAAVEKAQRALGAVRAQSAEREGLKRAGVEVDVESKIDEIHQRLQRVQIESPSTWEETNQREQMVAQLKKDAQVLQENLPRASNAQRIRMEFLITQIADATWEKLNTQEEKEKIYKKNFSLMLGEAKTKLAEMRNPLASPTLEQYDAIIRAGQVVHGKAQGYVDVAATYRMDPKQVEALRDLMTELTAEITRTQQVVATFKRSAPRS</sequence>
<accession>A0A0S1SPU2</accession>
<dbReference type="STRING" id="1735162.PeribacterB2_0255"/>
<organism evidence="2 3">
    <name type="scientific">Candidatus Peribacter riflensis</name>
    <dbReference type="NCBI Taxonomy" id="1735162"/>
    <lineage>
        <taxon>Bacteria</taxon>
        <taxon>Candidatus Peregrinibacteriota</taxon>
        <taxon>Candidatus Peribacteria</taxon>
        <taxon>Candidatus Peribacterales</taxon>
        <taxon>Candidatus Peribacteraceae</taxon>
        <taxon>Candidatus Peribacter</taxon>
    </lineage>
</organism>
<protein>
    <submittedName>
        <fullName evidence="2">Uncharacterized protein</fullName>
    </submittedName>
</protein>
<feature type="coiled-coil region" evidence="1">
    <location>
        <begin position="992"/>
        <end position="1019"/>
    </location>
</feature>
<accession>A0A0S1SH71</accession>
<gene>
    <name evidence="2" type="ORF">PeribacterD1_0255</name>
</gene>
<evidence type="ECO:0000313" key="3">
    <source>
        <dbReference type="Proteomes" id="UP000069135"/>
    </source>
</evidence>
<keyword evidence="1" id="KW-0175">Coiled coil</keyword>
<name>A0A0S1SN02_9BACT</name>
<reference evidence="2 3" key="2">
    <citation type="journal article" date="2016" name="PeerJ">
        <title>Analysis of five complete genome sequences for members of the class Peribacteria in the recently recognized Peregrinibacteria bacterial phylum.</title>
        <authorList>
            <person name="Anantharaman K."/>
            <person name="Brown C.T."/>
            <person name="Burstein D."/>
            <person name="Castelle C.J."/>
            <person name="Probst A.J."/>
            <person name="Thomas B.C."/>
            <person name="Williams K.H."/>
            <person name="Banfield J.F."/>
        </authorList>
    </citation>
    <scope>NUCLEOTIDE SEQUENCE [LARGE SCALE GENOMIC DNA]</scope>
    <source>
        <strain evidence="2">RIFOXYD1_FULL_PER-ii_59_16</strain>
    </source>
</reference>
<dbReference type="AlphaFoldDB" id="A0A0S1SN02"/>
<proteinExistence type="predicted"/>
<reference evidence="3" key="1">
    <citation type="submission" date="2015-10" db="EMBL/GenBank/DDBJ databases">
        <title>Analysis of five complete genome sequences for members of the class Peribacteria in the recently recognized Peregrinibacteria bacterial phylum.</title>
        <authorList>
            <person name="Anantharaman K."/>
            <person name="Brown C.T."/>
            <person name="Burstein D."/>
            <person name="Castelle C.J."/>
            <person name="Probst A.J."/>
            <person name="Thomas B.C."/>
            <person name="Williams K.H."/>
            <person name="Banfield J.F."/>
        </authorList>
    </citation>
    <scope>NUCLEOTIDE SEQUENCE [LARGE SCALE GENOMIC DNA]</scope>
</reference>
<accession>A0A0S1SU85</accession>
<accession>A0A0S1SKD4</accession>
<evidence type="ECO:0000256" key="1">
    <source>
        <dbReference type="SAM" id="Coils"/>
    </source>
</evidence>
<accession>A0A0S1SN02</accession>
<dbReference type="Proteomes" id="UP000069135">
    <property type="component" value="Chromosome"/>
</dbReference>
<dbReference type="EMBL" id="CP013065">
    <property type="protein sequence ID" value="ALM12954.1"/>
    <property type="molecule type" value="Genomic_DNA"/>
</dbReference>
<feature type="coiled-coil region" evidence="1">
    <location>
        <begin position="805"/>
        <end position="832"/>
    </location>
</feature>
<dbReference type="KEGG" id="prf:PeribacterA2_0255"/>
<evidence type="ECO:0000313" key="2">
    <source>
        <dbReference type="EMBL" id="ALM12954.1"/>
    </source>
</evidence>